<keyword evidence="1" id="KW-0175">Coiled coil</keyword>
<name>X1DDI2_9ZZZZ</name>
<feature type="non-terminal residue" evidence="2">
    <location>
        <position position="1"/>
    </location>
</feature>
<reference evidence="2" key="1">
    <citation type="journal article" date="2014" name="Front. Microbiol.">
        <title>High frequency of phylogenetically diverse reductive dehalogenase-homologous genes in deep subseafloor sedimentary metagenomes.</title>
        <authorList>
            <person name="Kawai M."/>
            <person name="Futagami T."/>
            <person name="Toyoda A."/>
            <person name="Takaki Y."/>
            <person name="Nishi S."/>
            <person name="Hori S."/>
            <person name="Arai W."/>
            <person name="Tsubouchi T."/>
            <person name="Morono Y."/>
            <person name="Uchiyama I."/>
            <person name="Ito T."/>
            <person name="Fujiyama A."/>
            <person name="Inagaki F."/>
            <person name="Takami H."/>
        </authorList>
    </citation>
    <scope>NUCLEOTIDE SEQUENCE</scope>
    <source>
        <strain evidence="2">Expedition CK06-06</strain>
    </source>
</reference>
<comment type="caution">
    <text evidence="2">The sequence shown here is derived from an EMBL/GenBank/DDBJ whole genome shotgun (WGS) entry which is preliminary data.</text>
</comment>
<protein>
    <submittedName>
        <fullName evidence="2">Uncharacterized protein</fullName>
    </submittedName>
</protein>
<evidence type="ECO:0000313" key="2">
    <source>
        <dbReference type="EMBL" id="GAG94451.1"/>
    </source>
</evidence>
<organism evidence="2">
    <name type="scientific">marine sediment metagenome</name>
    <dbReference type="NCBI Taxonomy" id="412755"/>
    <lineage>
        <taxon>unclassified sequences</taxon>
        <taxon>metagenomes</taxon>
        <taxon>ecological metagenomes</taxon>
    </lineage>
</organism>
<sequence>TKHEERLNEITPEIKKDLLIVQKNIKRLQNLMDQLLDVMKIESKKIELIKHPMNVKKNN</sequence>
<proteinExistence type="predicted"/>
<feature type="coiled-coil region" evidence="1">
    <location>
        <begin position="18"/>
        <end position="45"/>
    </location>
</feature>
<evidence type="ECO:0000256" key="1">
    <source>
        <dbReference type="SAM" id="Coils"/>
    </source>
</evidence>
<dbReference type="AlphaFoldDB" id="X1DDI2"/>
<dbReference type="EMBL" id="BART01024913">
    <property type="protein sequence ID" value="GAG94451.1"/>
    <property type="molecule type" value="Genomic_DNA"/>
</dbReference>
<accession>X1DDI2</accession>
<gene>
    <name evidence="2" type="ORF">S01H4_44849</name>
</gene>